<evidence type="ECO:0000313" key="5">
    <source>
        <dbReference type="Proteomes" id="UP000494216"/>
    </source>
</evidence>
<dbReference type="EMBL" id="CADCXN010000001">
    <property type="protein sequence ID" value="CAA9889129.1"/>
    <property type="molecule type" value="Genomic_DNA"/>
</dbReference>
<dbReference type="InterPro" id="IPR029016">
    <property type="entry name" value="GAF-like_dom_sf"/>
</dbReference>
<dbReference type="GO" id="GO:0016791">
    <property type="term" value="F:phosphatase activity"/>
    <property type="evidence" value="ECO:0007669"/>
    <property type="project" value="TreeGrafter"/>
</dbReference>
<feature type="domain" description="PPM-type phosphatase" evidence="3">
    <location>
        <begin position="197"/>
        <end position="415"/>
    </location>
</feature>
<dbReference type="SMART" id="SM00065">
    <property type="entry name" value="GAF"/>
    <property type="match status" value="1"/>
</dbReference>
<evidence type="ECO:0000259" key="3">
    <source>
        <dbReference type="SMART" id="SM00331"/>
    </source>
</evidence>
<comment type="caution">
    <text evidence="4">The sequence shown here is derived from an EMBL/GenBank/DDBJ whole genome shotgun (WGS) entry which is preliminary data.</text>
</comment>
<evidence type="ECO:0000256" key="1">
    <source>
        <dbReference type="ARBA" id="ARBA00022801"/>
    </source>
</evidence>
<dbReference type="Proteomes" id="UP000494216">
    <property type="component" value="Unassembled WGS sequence"/>
</dbReference>
<dbReference type="InterPro" id="IPR001932">
    <property type="entry name" value="PPM-type_phosphatase-like_dom"/>
</dbReference>
<keyword evidence="5" id="KW-1185">Reference proteome</keyword>
<dbReference type="PANTHER" id="PTHR43156">
    <property type="entry name" value="STAGE II SPORULATION PROTEIN E-RELATED"/>
    <property type="match status" value="1"/>
</dbReference>
<dbReference type="EC" id="3.1.3.3" evidence="4"/>
<dbReference type="InterPro" id="IPR052016">
    <property type="entry name" value="Bact_Sigma-Reg"/>
</dbReference>
<dbReference type="Pfam" id="PF07228">
    <property type="entry name" value="SpoIIE"/>
    <property type="match status" value="1"/>
</dbReference>
<sequence length="416" mass="46143">MNNCTGHVADLLQVLEISRTLALNQDLQTLLKQIEQAAVKVLNCERATVFVYEKNTDELYSLVSDRAEKLRLSSDLGIVGACFKSGKLINVPDAYKDPRFNKSIDKKTGFKTRNILASPLLSGDQNIVGVLEVLNKSDGSFDEWDELLQETFSAQCGVAIHRHALMEEFATRKRLQQELAIARRIQRSLLPQSAPIIEGFDIAGWSQSAEETGGDFFDFHLLDDRKLILLIADVSGHGIGPALLAAECWALQRAIFSLASNYRASLSHINQLLCRHMLSDRFITAFTGCLNPNDNTLTFLSAGHGPVFMLRVAPRHIETLAVSDMPLGIMANNSYHQWKSIAFNTGDILIAFTDGFFEWEDALGNCFGTDRICNTVFCNAELPAAAIIEKVHSHLLSFTKGTQQQDDLTAIVIKKL</sequence>
<dbReference type="Gene3D" id="3.30.450.40">
    <property type="match status" value="1"/>
</dbReference>
<dbReference type="SUPFAM" id="SSF55781">
    <property type="entry name" value="GAF domain-like"/>
    <property type="match status" value="1"/>
</dbReference>
<dbReference type="Pfam" id="PF01590">
    <property type="entry name" value="GAF"/>
    <property type="match status" value="1"/>
</dbReference>
<dbReference type="InterPro" id="IPR036457">
    <property type="entry name" value="PPM-type-like_dom_sf"/>
</dbReference>
<name>A0A8S0Y8Q9_9GAMM</name>
<proteinExistence type="predicted"/>
<evidence type="ECO:0000313" key="4">
    <source>
        <dbReference type="EMBL" id="CAA9889129.1"/>
    </source>
</evidence>
<dbReference type="PANTHER" id="PTHR43156:SF2">
    <property type="entry name" value="STAGE II SPORULATION PROTEIN E"/>
    <property type="match status" value="1"/>
</dbReference>
<keyword evidence="1 4" id="KW-0378">Hydrolase</keyword>
<organism evidence="4 5">
    <name type="scientific">Candidatus Methylobacter favarea</name>
    <dbReference type="NCBI Taxonomy" id="2707345"/>
    <lineage>
        <taxon>Bacteria</taxon>
        <taxon>Pseudomonadati</taxon>
        <taxon>Pseudomonadota</taxon>
        <taxon>Gammaproteobacteria</taxon>
        <taxon>Methylococcales</taxon>
        <taxon>Methylococcaceae</taxon>
        <taxon>Methylobacter</taxon>
    </lineage>
</organism>
<feature type="domain" description="GAF" evidence="2">
    <location>
        <begin position="26"/>
        <end position="170"/>
    </location>
</feature>
<protein>
    <submittedName>
        <fullName evidence="4">Protein phosphatase 2C-like, stage II sporulation E</fullName>
        <ecNumber evidence="4">3.1.3.3</ecNumber>
    </submittedName>
</protein>
<accession>A0A8S0Y8Q9</accession>
<reference evidence="4 5" key="1">
    <citation type="submission" date="2020-02" db="EMBL/GenBank/DDBJ databases">
        <authorList>
            <person name="Hogendoorn C."/>
        </authorList>
    </citation>
    <scope>NUCLEOTIDE SEQUENCE [LARGE SCALE GENOMIC DNA]</scope>
    <source>
        <strain evidence="4">METHB21</strain>
    </source>
</reference>
<gene>
    <name evidence="4" type="ORF">METHB2_10056</name>
</gene>
<dbReference type="RefSeq" id="WP_174624244.1">
    <property type="nucleotide sequence ID" value="NZ_CADCXN010000001.1"/>
</dbReference>
<evidence type="ECO:0000259" key="2">
    <source>
        <dbReference type="SMART" id="SM00065"/>
    </source>
</evidence>
<dbReference type="Gene3D" id="3.60.40.10">
    <property type="entry name" value="PPM-type phosphatase domain"/>
    <property type="match status" value="1"/>
</dbReference>
<dbReference type="SMART" id="SM00331">
    <property type="entry name" value="PP2C_SIG"/>
    <property type="match status" value="1"/>
</dbReference>
<dbReference type="InterPro" id="IPR003018">
    <property type="entry name" value="GAF"/>
</dbReference>
<dbReference type="SUPFAM" id="SSF81606">
    <property type="entry name" value="PP2C-like"/>
    <property type="match status" value="1"/>
</dbReference>
<dbReference type="AlphaFoldDB" id="A0A8S0Y8Q9"/>